<reference evidence="1 2" key="1">
    <citation type="journal article" date="2021" name="Elife">
        <title>Chloroplast acquisition without the gene transfer in kleptoplastic sea slugs, Plakobranchus ocellatus.</title>
        <authorList>
            <person name="Maeda T."/>
            <person name="Takahashi S."/>
            <person name="Yoshida T."/>
            <person name="Shimamura S."/>
            <person name="Takaki Y."/>
            <person name="Nagai Y."/>
            <person name="Toyoda A."/>
            <person name="Suzuki Y."/>
            <person name="Arimoto A."/>
            <person name="Ishii H."/>
            <person name="Satoh N."/>
            <person name="Nishiyama T."/>
            <person name="Hasebe M."/>
            <person name="Maruyama T."/>
            <person name="Minagawa J."/>
            <person name="Obokata J."/>
            <person name="Shigenobu S."/>
        </authorList>
    </citation>
    <scope>NUCLEOTIDE SEQUENCE [LARGE SCALE GENOMIC DNA]</scope>
</reference>
<protein>
    <submittedName>
        <fullName evidence="1">Uncharacterized protein</fullName>
    </submittedName>
</protein>
<accession>A0AAV4I0Q6</accession>
<name>A0AAV4I0Q6_9GAST</name>
<gene>
    <name evidence="1" type="ORF">ElyMa_004609500</name>
</gene>
<dbReference type="Proteomes" id="UP000762676">
    <property type="component" value="Unassembled WGS sequence"/>
</dbReference>
<organism evidence="1 2">
    <name type="scientific">Elysia marginata</name>
    <dbReference type="NCBI Taxonomy" id="1093978"/>
    <lineage>
        <taxon>Eukaryota</taxon>
        <taxon>Metazoa</taxon>
        <taxon>Spiralia</taxon>
        <taxon>Lophotrochozoa</taxon>
        <taxon>Mollusca</taxon>
        <taxon>Gastropoda</taxon>
        <taxon>Heterobranchia</taxon>
        <taxon>Euthyneura</taxon>
        <taxon>Panpulmonata</taxon>
        <taxon>Sacoglossa</taxon>
        <taxon>Placobranchoidea</taxon>
        <taxon>Plakobranchidae</taxon>
        <taxon>Elysia</taxon>
    </lineage>
</organism>
<comment type="caution">
    <text evidence="1">The sequence shown here is derived from an EMBL/GenBank/DDBJ whole genome shotgun (WGS) entry which is preliminary data.</text>
</comment>
<dbReference type="AlphaFoldDB" id="A0AAV4I0Q6"/>
<proteinExistence type="predicted"/>
<dbReference type="Gene3D" id="3.30.420.10">
    <property type="entry name" value="Ribonuclease H-like superfamily/Ribonuclease H"/>
    <property type="match status" value="1"/>
</dbReference>
<dbReference type="InterPro" id="IPR036397">
    <property type="entry name" value="RNaseH_sf"/>
</dbReference>
<sequence length="139" mass="16156">MVSAGVCWNDDTKIVFLDLKTSKVNQKVSFLNYKKCFPHVTNFVLKVTLFCDKTVLLCTRDVQPKILLIDQGVDFIVKDDWPPQSPDLNPMDYAMWGSFAEFYMGRSIPFTKIALKAKMKECWRLIGIEEVRRLIASWR</sequence>
<dbReference type="EMBL" id="BMAT01009246">
    <property type="protein sequence ID" value="GFS02546.1"/>
    <property type="molecule type" value="Genomic_DNA"/>
</dbReference>
<evidence type="ECO:0000313" key="1">
    <source>
        <dbReference type="EMBL" id="GFS02546.1"/>
    </source>
</evidence>
<evidence type="ECO:0000313" key="2">
    <source>
        <dbReference type="Proteomes" id="UP000762676"/>
    </source>
</evidence>
<keyword evidence="2" id="KW-1185">Reference proteome</keyword>
<dbReference type="GO" id="GO:0003676">
    <property type="term" value="F:nucleic acid binding"/>
    <property type="evidence" value="ECO:0007669"/>
    <property type="project" value="InterPro"/>
</dbReference>